<dbReference type="RefSeq" id="WP_092542722.1">
    <property type="nucleotide sequence ID" value="NZ_BOMJ01000142.1"/>
</dbReference>
<dbReference type="STRING" id="113562.SAMN04489716_1433"/>
<gene>
    <name evidence="1" type="ORF">SAMN04489716_1433</name>
</gene>
<dbReference type="SUPFAM" id="SSF51735">
    <property type="entry name" value="NAD(P)-binding Rossmann-fold domains"/>
    <property type="match status" value="1"/>
</dbReference>
<name>A0A1H1UH38_9ACTN</name>
<dbReference type="InterPro" id="IPR036291">
    <property type="entry name" value="NAD(P)-bd_dom_sf"/>
</dbReference>
<dbReference type="InterPro" id="IPR002347">
    <property type="entry name" value="SDR_fam"/>
</dbReference>
<dbReference type="OrthoDB" id="9799818at2"/>
<dbReference type="PANTHER" id="PTHR43431">
    <property type="entry name" value="OXIDOREDUCTASE, SHORT CHAIN DEHYDROGENASE/REDUCTASE FAMILY (AFU_ORTHOLOGUE AFUA_5G14000)"/>
    <property type="match status" value="1"/>
</dbReference>
<dbReference type="Gene3D" id="3.40.50.720">
    <property type="entry name" value="NAD(P)-binding Rossmann-like Domain"/>
    <property type="match status" value="1"/>
</dbReference>
<protein>
    <submittedName>
        <fullName evidence="1">NADP-dependent 3-hydroxy acid dehydrogenase YdfG</fullName>
    </submittedName>
</protein>
<dbReference type="EMBL" id="LT629758">
    <property type="protein sequence ID" value="SDS71601.1"/>
    <property type="molecule type" value="Genomic_DNA"/>
</dbReference>
<accession>A0A1H1UH38</accession>
<organism evidence="1 2">
    <name type="scientific">Actinoplanes derwentensis</name>
    <dbReference type="NCBI Taxonomy" id="113562"/>
    <lineage>
        <taxon>Bacteria</taxon>
        <taxon>Bacillati</taxon>
        <taxon>Actinomycetota</taxon>
        <taxon>Actinomycetes</taxon>
        <taxon>Micromonosporales</taxon>
        <taxon>Micromonosporaceae</taxon>
        <taxon>Actinoplanes</taxon>
    </lineage>
</organism>
<evidence type="ECO:0000313" key="1">
    <source>
        <dbReference type="EMBL" id="SDS71601.1"/>
    </source>
</evidence>
<dbReference type="PANTHER" id="PTHR43431:SF7">
    <property type="entry name" value="OXIDOREDUCTASE, SHORT CHAIN DEHYDROGENASE_REDUCTASE FAMILY (AFU_ORTHOLOGUE AFUA_5G14000)"/>
    <property type="match status" value="1"/>
</dbReference>
<proteinExistence type="predicted"/>
<sequence length="227" mass="23848">MPIIAIMGAGPGMGLAIAQTFGKEGHQVALLSRTPAKLEAVVAALADQGIEAAAFAADVLDRPSIVSGLAAVKQRFGQIDVLEYSPSNPTLPMASSTELTHDNVQIQLDFYVHGAVEAVNQVLPEMLARGSGTILFTTGASSVRPELGHDMFGNVAPAAAWLRSWAHGLHAAAAPRGVQVGHIAIGAWIGRQPGATAPEEIAPLYWDLHTHHDQAEKVFFPSDQPTS</sequence>
<evidence type="ECO:0000313" key="2">
    <source>
        <dbReference type="Proteomes" id="UP000198688"/>
    </source>
</evidence>
<dbReference type="Pfam" id="PF00106">
    <property type="entry name" value="adh_short"/>
    <property type="match status" value="1"/>
</dbReference>
<keyword evidence="2" id="KW-1185">Reference proteome</keyword>
<dbReference type="AlphaFoldDB" id="A0A1H1UH38"/>
<reference evidence="1 2" key="1">
    <citation type="submission" date="2016-10" db="EMBL/GenBank/DDBJ databases">
        <authorList>
            <person name="de Groot N.N."/>
        </authorList>
    </citation>
    <scope>NUCLEOTIDE SEQUENCE [LARGE SCALE GENOMIC DNA]</scope>
    <source>
        <strain evidence="1 2">DSM 43941</strain>
    </source>
</reference>
<dbReference type="Proteomes" id="UP000198688">
    <property type="component" value="Chromosome I"/>
</dbReference>